<dbReference type="InterPro" id="IPR013861">
    <property type="entry name" value="TMEM115/Pdh1/Rbl19"/>
</dbReference>
<protein>
    <submittedName>
        <fullName evidence="6">LAMI_0B06106g1_1</fullName>
    </submittedName>
</protein>
<dbReference type="PANTHER" id="PTHR13377">
    <property type="entry name" value="PLACENTAL PROTEIN 6"/>
    <property type="match status" value="1"/>
</dbReference>
<dbReference type="AlphaFoldDB" id="A0A1G4IWD9"/>
<reference evidence="6 7" key="1">
    <citation type="submission" date="2016-03" db="EMBL/GenBank/DDBJ databases">
        <authorList>
            <person name="Devillers H."/>
        </authorList>
    </citation>
    <scope>NUCLEOTIDE SEQUENCE [LARGE SCALE GENOMIC DNA]</scope>
    <source>
        <strain evidence="6">CBS 11717</strain>
    </source>
</reference>
<keyword evidence="2 5" id="KW-0812">Transmembrane</keyword>
<dbReference type="OrthoDB" id="73612at2759"/>
<evidence type="ECO:0000256" key="4">
    <source>
        <dbReference type="ARBA" id="ARBA00023136"/>
    </source>
</evidence>
<evidence type="ECO:0000256" key="2">
    <source>
        <dbReference type="ARBA" id="ARBA00022692"/>
    </source>
</evidence>
<feature type="transmembrane region" description="Helical" evidence="5">
    <location>
        <begin position="191"/>
        <end position="212"/>
    </location>
</feature>
<accession>A0A1G4IWD9</accession>
<feature type="transmembrane region" description="Helical" evidence="5">
    <location>
        <begin position="28"/>
        <end position="48"/>
    </location>
</feature>
<feature type="transmembrane region" description="Helical" evidence="5">
    <location>
        <begin position="123"/>
        <end position="146"/>
    </location>
</feature>
<evidence type="ECO:0000256" key="3">
    <source>
        <dbReference type="ARBA" id="ARBA00022989"/>
    </source>
</evidence>
<proteinExistence type="predicted"/>
<evidence type="ECO:0000313" key="6">
    <source>
        <dbReference type="EMBL" id="SCU81411.1"/>
    </source>
</evidence>
<evidence type="ECO:0000313" key="7">
    <source>
        <dbReference type="Proteomes" id="UP000191024"/>
    </source>
</evidence>
<dbReference type="GO" id="GO:0005794">
    <property type="term" value="C:Golgi apparatus"/>
    <property type="evidence" value="ECO:0007669"/>
    <property type="project" value="TreeGrafter"/>
</dbReference>
<dbReference type="EMBL" id="LT598464">
    <property type="protein sequence ID" value="SCU81411.1"/>
    <property type="molecule type" value="Genomic_DNA"/>
</dbReference>
<name>A0A1G4IWD9_9SACH</name>
<dbReference type="PANTHER" id="PTHR13377:SF3">
    <property type="entry name" value="TRANSMEMBRANE PROTEIN 115"/>
    <property type="match status" value="1"/>
</dbReference>
<dbReference type="GO" id="GO:0016020">
    <property type="term" value="C:membrane"/>
    <property type="evidence" value="ECO:0007669"/>
    <property type="project" value="UniProtKB-SubCell"/>
</dbReference>
<dbReference type="STRING" id="1230905.A0A1G4IWD9"/>
<dbReference type="GO" id="GO:0006890">
    <property type="term" value="P:retrograde vesicle-mediated transport, Golgi to endoplasmic reticulum"/>
    <property type="evidence" value="ECO:0007669"/>
    <property type="project" value="InterPro"/>
</dbReference>
<gene>
    <name evidence="6" type="ORF">LAMI_0B06106G</name>
</gene>
<dbReference type="Proteomes" id="UP000191024">
    <property type="component" value="Chromosome B"/>
</dbReference>
<evidence type="ECO:0000256" key="5">
    <source>
        <dbReference type="SAM" id="Phobius"/>
    </source>
</evidence>
<sequence length="337" mass="38839">MHIKGRFLDFEFPHEKFRFSELPPATKYLTIAYVSFSSALFMVKWLFYQHHRNLFASKADWDLITSPVLQLVPCETLWHPISLVLSNLIDVKFWKFAVNLLNLYVGGAFIERNWQSPTELLRYTLEIGSLTNLAIVLVSIIASFALPQVKLDLPLDGSYTILVGFPIVYKQLVPELTLLKTKNIPILSKNFRFKLLPIFVLSVTTISQIIWFHHFSQLLSIWVTFVTCWVYLRFYQVLPPAIAGTETSAVVGDASETFQLLYFFPDIVKPILRPVFDFSYHIFCNVLRLRQPFQDDEIYAGNALAEGRGAKKVGGRVEERRKRLALQVLGERLQTES</sequence>
<dbReference type="SMART" id="SM01160">
    <property type="entry name" value="DUF1751"/>
    <property type="match status" value="1"/>
</dbReference>
<feature type="transmembrane region" description="Helical" evidence="5">
    <location>
        <begin position="158"/>
        <end position="179"/>
    </location>
</feature>
<keyword evidence="7" id="KW-1185">Reference proteome</keyword>
<feature type="transmembrane region" description="Helical" evidence="5">
    <location>
        <begin position="218"/>
        <end position="235"/>
    </location>
</feature>
<evidence type="ECO:0000256" key="1">
    <source>
        <dbReference type="ARBA" id="ARBA00004141"/>
    </source>
</evidence>
<dbReference type="Pfam" id="PF08551">
    <property type="entry name" value="DUF1751"/>
    <property type="match status" value="1"/>
</dbReference>
<keyword evidence="4 5" id="KW-0472">Membrane</keyword>
<keyword evidence="3 5" id="KW-1133">Transmembrane helix</keyword>
<organism evidence="6 7">
    <name type="scientific">Lachancea mirantina</name>
    <dbReference type="NCBI Taxonomy" id="1230905"/>
    <lineage>
        <taxon>Eukaryota</taxon>
        <taxon>Fungi</taxon>
        <taxon>Dikarya</taxon>
        <taxon>Ascomycota</taxon>
        <taxon>Saccharomycotina</taxon>
        <taxon>Saccharomycetes</taxon>
        <taxon>Saccharomycetales</taxon>
        <taxon>Saccharomycetaceae</taxon>
        <taxon>Lachancea</taxon>
    </lineage>
</organism>
<comment type="subcellular location">
    <subcellularLocation>
        <location evidence="1">Membrane</location>
        <topology evidence="1">Multi-pass membrane protein</topology>
    </subcellularLocation>
</comment>